<evidence type="ECO:0000313" key="3">
    <source>
        <dbReference type="Proteomes" id="UP001161406"/>
    </source>
</evidence>
<keyword evidence="3" id="KW-1185">Reference proteome</keyword>
<name>A0ABQ5UGK3_9HYPH</name>
<dbReference type="EMBL" id="BSNG01000001">
    <property type="protein sequence ID" value="GLQ11235.1"/>
    <property type="molecule type" value="Genomic_DNA"/>
</dbReference>
<protein>
    <submittedName>
        <fullName evidence="2">Uncharacterized protein</fullName>
    </submittedName>
</protein>
<sequence>MTRLAIWGIAALMVLMAGPSHAAPAYSFGDDNGEYANDGECDDPRFDGPGMTATDLLSDDVLHDASDCEAAFNAGQLTLRGVADDGTIDFGDDEGEYANDGECDDLRFIGSGMTATALIQDDIMHDATDCRTAYEAGKLKLNLR</sequence>
<dbReference type="Proteomes" id="UP001161406">
    <property type="component" value="Unassembled WGS sequence"/>
</dbReference>
<dbReference type="RefSeq" id="WP_284392528.1">
    <property type="nucleotide sequence ID" value="NZ_BSNG01000001.1"/>
</dbReference>
<organism evidence="2 3">
    <name type="scientific">Devosia yakushimensis</name>
    <dbReference type="NCBI Taxonomy" id="470028"/>
    <lineage>
        <taxon>Bacteria</taxon>
        <taxon>Pseudomonadati</taxon>
        <taxon>Pseudomonadota</taxon>
        <taxon>Alphaproteobacteria</taxon>
        <taxon>Hyphomicrobiales</taxon>
        <taxon>Devosiaceae</taxon>
        <taxon>Devosia</taxon>
    </lineage>
</organism>
<feature type="chain" id="PRO_5045713004" evidence="1">
    <location>
        <begin position="23"/>
        <end position="144"/>
    </location>
</feature>
<reference evidence="2" key="2">
    <citation type="submission" date="2023-01" db="EMBL/GenBank/DDBJ databases">
        <title>Draft genome sequence of Devosia yakushimensis strain NBRC 103855.</title>
        <authorList>
            <person name="Sun Q."/>
            <person name="Mori K."/>
        </authorList>
    </citation>
    <scope>NUCLEOTIDE SEQUENCE</scope>
    <source>
        <strain evidence="2">NBRC 103855</strain>
    </source>
</reference>
<feature type="signal peptide" evidence="1">
    <location>
        <begin position="1"/>
        <end position="22"/>
    </location>
</feature>
<accession>A0ABQ5UGK3</accession>
<comment type="caution">
    <text evidence="2">The sequence shown here is derived from an EMBL/GenBank/DDBJ whole genome shotgun (WGS) entry which is preliminary data.</text>
</comment>
<proteinExistence type="predicted"/>
<gene>
    <name evidence="2" type="ORF">GCM10007913_31670</name>
</gene>
<evidence type="ECO:0000313" key="2">
    <source>
        <dbReference type="EMBL" id="GLQ11235.1"/>
    </source>
</evidence>
<keyword evidence="1" id="KW-0732">Signal</keyword>
<evidence type="ECO:0000256" key="1">
    <source>
        <dbReference type="SAM" id="SignalP"/>
    </source>
</evidence>
<reference evidence="2" key="1">
    <citation type="journal article" date="2014" name="Int. J. Syst. Evol. Microbiol.">
        <title>Complete genome of a new Firmicutes species belonging to the dominant human colonic microbiota ('Ruminococcus bicirculans') reveals two chromosomes and a selective capacity to utilize plant glucans.</title>
        <authorList>
            <consortium name="NISC Comparative Sequencing Program"/>
            <person name="Wegmann U."/>
            <person name="Louis P."/>
            <person name="Goesmann A."/>
            <person name="Henrissat B."/>
            <person name="Duncan S.H."/>
            <person name="Flint H.J."/>
        </authorList>
    </citation>
    <scope>NUCLEOTIDE SEQUENCE</scope>
    <source>
        <strain evidence="2">NBRC 103855</strain>
    </source>
</reference>